<protein>
    <submittedName>
        <fullName evidence="1">Uncharacterized protein</fullName>
    </submittedName>
</protein>
<accession>A0A6N3CCC0</accession>
<dbReference type="Gene3D" id="3.90.1150.30">
    <property type="match status" value="1"/>
</dbReference>
<name>A0A6N3CCC0_EGGLN</name>
<gene>
    <name evidence="1" type="ORF">ELLFYP107_02362</name>
</gene>
<organism evidence="1">
    <name type="scientific">Eggerthella lenta</name>
    <name type="common">Eubacterium lentum</name>
    <dbReference type="NCBI Taxonomy" id="84112"/>
    <lineage>
        <taxon>Bacteria</taxon>
        <taxon>Bacillati</taxon>
        <taxon>Actinomycetota</taxon>
        <taxon>Coriobacteriia</taxon>
        <taxon>Eggerthellales</taxon>
        <taxon>Eggerthellaceae</taxon>
        <taxon>Eggerthella</taxon>
    </lineage>
</organism>
<reference evidence="1" key="1">
    <citation type="submission" date="2019-11" db="EMBL/GenBank/DDBJ databases">
        <authorList>
            <person name="Feng L."/>
        </authorList>
    </citation>
    <scope>NUCLEOTIDE SEQUENCE</scope>
    <source>
        <strain evidence="1">ElentaLFYP107</strain>
    </source>
</reference>
<dbReference type="RefSeq" id="WP_021409797.1">
    <property type="nucleotide sequence ID" value="NZ_AP031442.1"/>
</dbReference>
<dbReference type="EMBL" id="CACRTT010000013">
    <property type="protein sequence ID" value="VYU14636.1"/>
    <property type="molecule type" value="Genomic_DNA"/>
</dbReference>
<dbReference type="SUPFAM" id="SSF142906">
    <property type="entry name" value="YjbR-like"/>
    <property type="match status" value="1"/>
</dbReference>
<proteinExistence type="predicted"/>
<evidence type="ECO:0000313" key="1">
    <source>
        <dbReference type="EMBL" id="VYU14636.1"/>
    </source>
</evidence>
<sequence>MGHDWIGDVPDELLRDLCDHSYSLVLGKLTKKLQREIAEQADGN</sequence>
<dbReference type="InterPro" id="IPR038056">
    <property type="entry name" value="YjbR-like_sf"/>
</dbReference>
<dbReference type="AlphaFoldDB" id="A0A6N3CCC0"/>